<dbReference type="InterPro" id="IPR039213">
    <property type="entry name" value="FAM90"/>
</dbReference>
<dbReference type="Proteomes" id="UP000558488">
    <property type="component" value="Unassembled WGS sequence"/>
</dbReference>
<sequence length="278" mass="29819">MPIPTPKRKHVPDACLSTVSSGGKHKVTPSAPPIQKAEGIACSRSGLHNGQGVPVTDTPRPGGTRLVQDAKNSVQQTHNKPPLVQDAKSSAQQTHSKPRSFFSTNGLGHTLKPQAQAKFPAGNSPSIPRPAAKSVCQHSNLSIKAPGKRAAPTSIHHCKKARKEPRLSPCPSPKESMQRADPQPQQESPLAKTLQPSKEPQNPATPRSPIKMVFKRSKEGQWSCYLVPPPSIPPVENSFFSDSPHPGEERGTRSQDPLSVLQEDLQLSSSSAESDNGQ</sequence>
<dbReference type="PANTHER" id="PTHR16035">
    <property type="entry name" value="PROTEIN FAM90A1"/>
    <property type="match status" value="1"/>
</dbReference>
<dbReference type="AlphaFoldDB" id="A0A7J7ZJL1"/>
<feature type="region of interest" description="Disordered" evidence="1">
    <location>
        <begin position="233"/>
        <end position="278"/>
    </location>
</feature>
<feature type="compositionally biased region" description="Polar residues" evidence="1">
    <location>
        <begin position="183"/>
        <end position="205"/>
    </location>
</feature>
<dbReference type="EMBL" id="JACAGB010000003">
    <property type="protein sequence ID" value="KAF6374442.1"/>
    <property type="molecule type" value="Genomic_DNA"/>
</dbReference>
<feature type="region of interest" description="Disordered" evidence="1">
    <location>
        <begin position="1"/>
        <end position="214"/>
    </location>
</feature>
<evidence type="ECO:0000313" key="3">
    <source>
        <dbReference type="Proteomes" id="UP000558488"/>
    </source>
</evidence>
<accession>A0A7J7ZJL1</accession>
<comment type="caution">
    <text evidence="2">The sequence shown here is derived from an EMBL/GenBank/DDBJ whole genome shotgun (WGS) entry which is preliminary data.</text>
</comment>
<dbReference type="PANTHER" id="PTHR16035:SF14">
    <property type="entry name" value="FAMILY WITH SEQUENCE SIMILARITY 90 MEMBER A11, PSEUDOGENE-RELATED"/>
    <property type="match status" value="1"/>
</dbReference>
<gene>
    <name evidence="2" type="ORF">mPipKuh1_009661</name>
</gene>
<feature type="compositionally biased region" description="Polar residues" evidence="1">
    <location>
        <begin position="70"/>
        <end position="79"/>
    </location>
</feature>
<organism evidence="2 3">
    <name type="scientific">Pipistrellus kuhlii</name>
    <name type="common">Kuhl's pipistrelle</name>
    <dbReference type="NCBI Taxonomy" id="59472"/>
    <lineage>
        <taxon>Eukaryota</taxon>
        <taxon>Metazoa</taxon>
        <taxon>Chordata</taxon>
        <taxon>Craniata</taxon>
        <taxon>Vertebrata</taxon>
        <taxon>Euteleostomi</taxon>
        <taxon>Mammalia</taxon>
        <taxon>Eutheria</taxon>
        <taxon>Laurasiatheria</taxon>
        <taxon>Chiroptera</taxon>
        <taxon>Yangochiroptera</taxon>
        <taxon>Vespertilionidae</taxon>
        <taxon>Pipistrellus</taxon>
    </lineage>
</organism>
<keyword evidence="3" id="KW-1185">Reference proteome</keyword>
<proteinExistence type="predicted"/>
<feature type="compositionally biased region" description="Polar residues" evidence="1">
    <location>
        <begin position="87"/>
        <end position="107"/>
    </location>
</feature>
<feature type="compositionally biased region" description="Basic residues" evidence="1">
    <location>
        <begin position="1"/>
        <end position="10"/>
    </location>
</feature>
<feature type="compositionally biased region" description="Polar residues" evidence="1">
    <location>
        <begin position="265"/>
        <end position="278"/>
    </location>
</feature>
<name>A0A7J7ZJL1_PIPKU</name>
<protein>
    <submittedName>
        <fullName evidence="2">Uncharacterized protein</fullName>
    </submittedName>
</protein>
<evidence type="ECO:0000256" key="1">
    <source>
        <dbReference type="SAM" id="MobiDB-lite"/>
    </source>
</evidence>
<evidence type="ECO:0000313" key="2">
    <source>
        <dbReference type="EMBL" id="KAF6374442.1"/>
    </source>
</evidence>
<reference evidence="2 3" key="1">
    <citation type="journal article" date="2020" name="Nature">
        <title>Six reference-quality genomes reveal evolution of bat adaptations.</title>
        <authorList>
            <person name="Jebb D."/>
            <person name="Huang Z."/>
            <person name="Pippel M."/>
            <person name="Hughes G.M."/>
            <person name="Lavrichenko K."/>
            <person name="Devanna P."/>
            <person name="Winkler S."/>
            <person name="Jermiin L.S."/>
            <person name="Skirmuntt E.C."/>
            <person name="Katzourakis A."/>
            <person name="Burkitt-Gray L."/>
            <person name="Ray D.A."/>
            <person name="Sullivan K.A.M."/>
            <person name="Roscito J.G."/>
            <person name="Kirilenko B.M."/>
            <person name="Davalos L.M."/>
            <person name="Corthals A.P."/>
            <person name="Power M.L."/>
            <person name="Jones G."/>
            <person name="Ransome R.D."/>
            <person name="Dechmann D.K.N."/>
            <person name="Locatelli A.G."/>
            <person name="Puechmaille S.J."/>
            <person name="Fedrigo O."/>
            <person name="Jarvis E.D."/>
            <person name="Hiller M."/>
            <person name="Vernes S.C."/>
            <person name="Myers E.W."/>
            <person name="Teeling E.C."/>
        </authorList>
    </citation>
    <scope>NUCLEOTIDE SEQUENCE [LARGE SCALE GENOMIC DNA]</scope>
    <source>
        <strain evidence="2">MPipKuh1</strain>
        <tissue evidence="2">Flight muscle</tissue>
    </source>
</reference>